<evidence type="ECO:0000256" key="9">
    <source>
        <dbReference type="ARBA" id="ARBA00048359"/>
    </source>
</evidence>
<evidence type="ECO:0000256" key="3">
    <source>
        <dbReference type="ARBA" id="ARBA00022598"/>
    </source>
</evidence>
<dbReference type="Pfam" id="PF00133">
    <property type="entry name" value="tRNA-synt_1"/>
    <property type="match status" value="1"/>
</dbReference>
<keyword evidence="3" id="KW-0436">Ligase</keyword>
<dbReference type="EC" id="6.1.1.5" evidence="2"/>
<dbReference type="InterPro" id="IPR014729">
    <property type="entry name" value="Rossmann-like_a/b/a_fold"/>
</dbReference>
<dbReference type="FunFam" id="3.40.50.620:FF:000023">
    <property type="entry name" value="Isoleucyl-tRNA synthetase,cytoplasmic"/>
    <property type="match status" value="1"/>
</dbReference>
<dbReference type="GO" id="GO:0005524">
    <property type="term" value="F:ATP binding"/>
    <property type="evidence" value="ECO:0007669"/>
    <property type="project" value="UniProtKB-KW"/>
</dbReference>
<dbReference type="GO" id="GO:0006428">
    <property type="term" value="P:isoleucyl-tRNA aminoacylation"/>
    <property type="evidence" value="ECO:0007669"/>
    <property type="project" value="InterPro"/>
</dbReference>
<comment type="similarity">
    <text evidence="1">Belongs to the class-I aminoacyl-tRNA synthetase family.</text>
</comment>
<sequence length="342" mass="39761">MSGLTTVPDNINFPAEEQKTLKCWNENKVFEKSLKLSADRPRYTFFDGPPFDTGLPHYGHILAGTIKDVVTRWAHQNGFYVERRFGWDTHGLRFDKTLGVKGPNDILEMGIGKYNAECRSIVMRYSHEWETTVARMGRWIDFKNDYKTLYPRFMESVWWAFSELFKKGLVYRGVKVMPYSTSCTTPLSNFEAGQNYKDVVDPAVCIGLRLDENPKRLMVAWTTTPWTLPSNLALCLHPDLDYLIVKDPATDAEYVVMEERLCELKNDNLVVLEKVKGRTFEGKSYEPLFPYFTYMKKERNAFRGFAIHLSPQIKELVLYIKLHILERLTTKFALKMESSPRT</sequence>
<dbReference type="GO" id="GO:0002161">
    <property type="term" value="F:aminoacyl-tRNA deacylase activity"/>
    <property type="evidence" value="ECO:0007669"/>
    <property type="project" value="InterPro"/>
</dbReference>
<feature type="domain" description="Aminoacyl-tRNA synthetase class Ia" evidence="10">
    <location>
        <begin position="20"/>
        <end position="267"/>
    </location>
</feature>
<evidence type="ECO:0000256" key="7">
    <source>
        <dbReference type="ARBA" id="ARBA00023146"/>
    </source>
</evidence>
<evidence type="ECO:0000256" key="8">
    <source>
        <dbReference type="ARBA" id="ARBA00032665"/>
    </source>
</evidence>
<protein>
    <recommendedName>
        <fullName evidence="2">isoleucine--tRNA ligase</fullName>
        <ecNumber evidence="2">6.1.1.5</ecNumber>
    </recommendedName>
    <alternativeName>
        <fullName evidence="8">Isoleucyl-tRNA synthetase</fullName>
    </alternativeName>
</protein>
<evidence type="ECO:0000313" key="11">
    <source>
        <dbReference type="EMBL" id="CAJ0595192.1"/>
    </source>
</evidence>
<dbReference type="AlphaFoldDB" id="A0AA36M2S3"/>
<reference evidence="11" key="1">
    <citation type="submission" date="2023-07" db="EMBL/GenBank/DDBJ databases">
        <authorList>
            <consortium name="CYATHOMIX"/>
        </authorList>
    </citation>
    <scope>NUCLEOTIDE SEQUENCE</scope>
    <source>
        <strain evidence="11">N/A</strain>
    </source>
</reference>
<evidence type="ECO:0000256" key="5">
    <source>
        <dbReference type="ARBA" id="ARBA00022840"/>
    </source>
</evidence>
<evidence type="ECO:0000313" key="12">
    <source>
        <dbReference type="Proteomes" id="UP001176961"/>
    </source>
</evidence>
<dbReference type="Gene3D" id="3.40.50.620">
    <property type="entry name" value="HUPs"/>
    <property type="match status" value="1"/>
</dbReference>
<dbReference type="PANTHER" id="PTHR42780">
    <property type="entry name" value="SOLEUCYL-TRNA SYNTHETASE"/>
    <property type="match status" value="1"/>
</dbReference>
<comment type="catalytic activity">
    <reaction evidence="9">
        <text>tRNA(Ile) + L-isoleucine + ATP = L-isoleucyl-tRNA(Ile) + AMP + diphosphate</text>
        <dbReference type="Rhea" id="RHEA:11060"/>
        <dbReference type="Rhea" id="RHEA-COMP:9666"/>
        <dbReference type="Rhea" id="RHEA-COMP:9695"/>
        <dbReference type="ChEBI" id="CHEBI:30616"/>
        <dbReference type="ChEBI" id="CHEBI:33019"/>
        <dbReference type="ChEBI" id="CHEBI:58045"/>
        <dbReference type="ChEBI" id="CHEBI:78442"/>
        <dbReference type="ChEBI" id="CHEBI:78528"/>
        <dbReference type="ChEBI" id="CHEBI:456215"/>
        <dbReference type="EC" id="6.1.1.5"/>
    </reaction>
</comment>
<dbReference type="InterPro" id="IPR023586">
    <property type="entry name" value="Ile-tRNA-ligase_type2"/>
</dbReference>
<dbReference type="PRINTS" id="PR00984">
    <property type="entry name" value="TRNASYNTHILE"/>
</dbReference>
<dbReference type="InterPro" id="IPR009008">
    <property type="entry name" value="Val/Leu/Ile-tRNA-synth_edit"/>
</dbReference>
<comment type="caution">
    <text evidence="11">The sequence shown here is derived from an EMBL/GenBank/DDBJ whole genome shotgun (WGS) entry which is preliminary data.</text>
</comment>
<accession>A0AA36M2S3</accession>
<keyword evidence="6" id="KW-0648">Protein biosynthesis</keyword>
<dbReference type="SUPFAM" id="SSF52374">
    <property type="entry name" value="Nucleotidylyl transferase"/>
    <property type="match status" value="1"/>
</dbReference>
<evidence type="ECO:0000256" key="6">
    <source>
        <dbReference type="ARBA" id="ARBA00022917"/>
    </source>
</evidence>
<organism evidence="11 12">
    <name type="scientific">Cylicocyclus nassatus</name>
    <name type="common">Nematode worm</name>
    <dbReference type="NCBI Taxonomy" id="53992"/>
    <lineage>
        <taxon>Eukaryota</taxon>
        <taxon>Metazoa</taxon>
        <taxon>Ecdysozoa</taxon>
        <taxon>Nematoda</taxon>
        <taxon>Chromadorea</taxon>
        <taxon>Rhabditida</taxon>
        <taxon>Rhabditina</taxon>
        <taxon>Rhabditomorpha</taxon>
        <taxon>Strongyloidea</taxon>
        <taxon>Strongylidae</taxon>
        <taxon>Cylicocyclus</taxon>
    </lineage>
</organism>
<dbReference type="Proteomes" id="UP001176961">
    <property type="component" value="Unassembled WGS sequence"/>
</dbReference>
<dbReference type="InterPro" id="IPR001412">
    <property type="entry name" value="aa-tRNA-synth_I_CS"/>
</dbReference>
<dbReference type="EMBL" id="CATQJL010000112">
    <property type="protein sequence ID" value="CAJ0595192.1"/>
    <property type="molecule type" value="Genomic_DNA"/>
</dbReference>
<keyword evidence="5" id="KW-0067">ATP-binding</keyword>
<name>A0AA36M2S3_CYLNA</name>
<evidence type="ECO:0000256" key="2">
    <source>
        <dbReference type="ARBA" id="ARBA00013165"/>
    </source>
</evidence>
<dbReference type="SUPFAM" id="SSF50677">
    <property type="entry name" value="ValRS/IleRS/LeuRS editing domain"/>
    <property type="match status" value="1"/>
</dbReference>
<keyword evidence="7" id="KW-0030">Aminoacyl-tRNA synthetase</keyword>
<dbReference type="Gene3D" id="3.90.740.10">
    <property type="entry name" value="Valyl/Leucyl/Isoleucyl-tRNA synthetase, editing domain"/>
    <property type="match status" value="1"/>
</dbReference>
<keyword evidence="12" id="KW-1185">Reference proteome</keyword>
<dbReference type="InterPro" id="IPR002300">
    <property type="entry name" value="aa-tRNA-synth_Ia"/>
</dbReference>
<gene>
    <name evidence="11" type="ORF">CYNAS_LOCUS7175</name>
</gene>
<evidence type="ECO:0000256" key="4">
    <source>
        <dbReference type="ARBA" id="ARBA00022741"/>
    </source>
</evidence>
<evidence type="ECO:0000259" key="10">
    <source>
        <dbReference type="Pfam" id="PF00133"/>
    </source>
</evidence>
<dbReference type="GO" id="GO:0004822">
    <property type="term" value="F:isoleucine-tRNA ligase activity"/>
    <property type="evidence" value="ECO:0007669"/>
    <property type="project" value="UniProtKB-EC"/>
</dbReference>
<dbReference type="InterPro" id="IPR002301">
    <property type="entry name" value="Ile-tRNA-ligase"/>
</dbReference>
<evidence type="ECO:0000256" key="1">
    <source>
        <dbReference type="ARBA" id="ARBA00005594"/>
    </source>
</evidence>
<keyword evidence="4" id="KW-0547">Nucleotide-binding</keyword>
<dbReference type="PANTHER" id="PTHR42780:SF1">
    <property type="entry name" value="ISOLEUCINE--TRNA LIGASE, CYTOPLASMIC"/>
    <property type="match status" value="1"/>
</dbReference>
<proteinExistence type="inferred from homology"/>
<dbReference type="PROSITE" id="PS00178">
    <property type="entry name" value="AA_TRNA_LIGASE_I"/>
    <property type="match status" value="1"/>
</dbReference>